<evidence type="ECO:0000256" key="2">
    <source>
        <dbReference type="ARBA" id="ARBA00022516"/>
    </source>
</evidence>
<accession>A0A242P5L8</accession>
<dbReference type="UniPathway" id="UPA00359">
    <property type="reaction ID" value="UER00480"/>
</dbReference>
<dbReference type="PANTHER" id="PTHR34990:SF1">
    <property type="entry name" value="UDP-2,3-DIACYLGLUCOSAMINE HYDROLASE"/>
    <property type="match status" value="1"/>
</dbReference>
<dbReference type="Proteomes" id="UP000194968">
    <property type="component" value="Unassembled WGS sequence"/>
</dbReference>
<dbReference type="CDD" id="cd07398">
    <property type="entry name" value="MPP_YbbF-LpxH"/>
    <property type="match status" value="1"/>
</dbReference>
<dbReference type="GO" id="GO:0030145">
    <property type="term" value="F:manganese ion binding"/>
    <property type="evidence" value="ECO:0007669"/>
    <property type="project" value="UniProtKB-UniRule"/>
</dbReference>
<keyword evidence="6 10" id="KW-0378">Hydrolase</keyword>
<proteinExistence type="inferred from homology"/>
<name>A0A242NW35_9GAMM</name>
<feature type="binding site" evidence="10">
    <location>
        <position position="204"/>
    </location>
    <ligand>
        <name>Mn(2+)</name>
        <dbReference type="ChEBI" id="CHEBI:29035"/>
        <label>1</label>
    </ligand>
</feature>
<evidence type="ECO:0000256" key="10">
    <source>
        <dbReference type="HAMAP-Rule" id="MF_00575"/>
    </source>
</evidence>
<evidence type="ECO:0000256" key="8">
    <source>
        <dbReference type="ARBA" id="ARBA00023136"/>
    </source>
</evidence>
<dbReference type="RefSeq" id="WP_086320269.1">
    <property type="nucleotide sequence ID" value="NZ_NASD01000007.1"/>
</dbReference>
<evidence type="ECO:0000313" key="13">
    <source>
        <dbReference type="Proteomes" id="UP000194968"/>
    </source>
</evidence>
<dbReference type="EC" id="3.6.1.54" evidence="10"/>
<evidence type="ECO:0000256" key="9">
    <source>
        <dbReference type="ARBA" id="ARBA00023211"/>
    </source>
</evidence>
<feature type="binding site" evidence="10">
    <location>
        <position position="48"/>
    </location>
    <ligand>
        <name>Mn(2+)</name>
        <dbReference type="ChEBI" id="CHEBI:29035"/>
        <label>2</label>
    </ligand>
</feature>
<protein>
    <recommendedName>
        <fullName evidence="10">UDP-2,3-diacylglucosamine hydrolase</fullName>
        <ecNumber evidence="10">3.6.1.54</ecNumber>
    </recommendedName>
    <alternativeName>
        <fullName evidence="10">UDP-2,3-diacylglucosamine diphosphatase</fullName>
    </alternativeName>
</protein>
<feature type="binding site" evidence="10">
    <location>
        <position position="121"/>
    </location>
    <ligand>
        <name>Mn(2+)</name>
        <dbReference type="ChEBI" id="CHEBI:29035"/>
        <label>2</label>
    </ligand>
</feature>
<reference evidence="12 13" key="1">
    <citation type="submission" date="2017-03" db="EMBL/GenBank/DDBJ databases">
        <title>Comparative genomics of honeybee gut symbionts reveal geographically distinct and subgroup specific antibiotic resistance.</title>
        <authorList>
            <person name="Ludvigsen J."/>
            <person name="Porcellato D."/>
            <person name="Labee-Lund T.M."/>
            <person name="Amdam G.V."/>
            <person name="Rudi K."/>
        </authorList>
    </citation>
    <scope>NUCLEOTIDE SEQUENCE [LARGE SCALE GENOMIC DNA]</scope>
    <source>
        <strain evidence="12 13">A-4-12</strain>
    </source>
</reference>
<keyword evidence="4 10" id="KW-0441">Lipid A biosynthesis</keyword>
<comment type="caution">
    <text evidence="12">The sequence shown here is derived from an EMBL/GenBank/DDBJ whole genome shotgun (WGS) entry which is preliminary data.</text>
</comment>
<comment type="pathway">
    <text evidence="10">Glycolipid biosynthesis; lipid IV(A) biosynthesis; lipid IV(A) from (3R)-3-hydroxytetradecanoyl-[acyl-carrier-protein] and UDP-N-acetyl-alpha-D-glucosamine: step 4/6.</text>
</comment>
<dbReference type="Gene3D" id="3.60.21.10">
    <property type="match status" value="1"/>
</dbReference>
<gene>
    <name evidence="10" type="primary">lpxH</name>
    <name evidence="12" type="ORF">B6D06_03860</name>
</gene>
<feature type="binding site" evidence="10">
    <location>
        <position position="202"/>
    </location>
    <ligand>
        <name>Mn(2+)</name>
        <dbReference type="ChEBI" id="CHEBI:29035"/>
        <label>2</label>
    </ligand>
</feature>
<dbReference type="InterPro" id="IPR010138">
    <property type="entry name" value="UDP-diacylglucosamine_Hdrlase"/>
</dbReference>
<feature type="binding site" evidence="10">
    <location>
        <position position="13"/>
    </location>
    <ligand>
        <name>Mn(2+)</name>
        <dbReference type="ChEBI" id="CHEBI:29035"/>
        <label>1</label>
    </ligand>
</feature>
<feature type="binding site" evidence="10">
    <location>
        <begin position="86"/>
        <end position="87"/>
    </location>
    <ligand>
        <name>substrate</name>
    </ligand>
</feature>
<dbReference type="AlphaFoldDB" id="A0A242NW35"/>
<dbReference type="Pfam" id="PF00149">
    <property type="entry name" value="Metallophos"/>
    <property type="match status" value="1"/>
</dbReference>
<dbReference type="InterPro" id="IPR043461">
    <property type="entry name" value="LpxH-like"/>
</dbReference>
<feature type="binding site" evidence="10">
    <location>
        <position position="171"/>
    </location>
    <ligand>
        <name>substrate</name>
    </ligand>
</feature>
<dbReference type="EMBL" id="NASK01000084">
    <property type="protein sequence ID" value="OTQ50763.1"/>
    <property type="molecule type" value="Genomic_DNA"/>
</dbReference>
<organism evidence="12 13">
    <name type="scientific">Gilliamella apis</name>
    <dbReference type="NCBI Taxonomy" id="1970738"/>
    <lineage>
        <taxon>Bacteria</taxon>
        <taxon>Pseudomonadati</taxon>
        <taxon>Pseudomonadota</taxon>
        <taxon>Gammaproteobacteria</taxon>
        <taxon>Orbales</taxon>
        <taxon>Orbaceae</taxon>
        <taxon>Gilliamella</taxon>
    </lineage>
</organism>
<comment type="subcellular location">
    <subcellularLocation>
        <location evidence="10">Cell inner membrane</location>
        <topology evidence="10">Peripheral membrane protein</topology>
        <orientation evidence="10">Cytoplasmic side</orientation>
    </subcellularLocation>
</comment>
<accession>A0A242NW35</accession>
<comment type="similarity">
    <text evidence="10">Belongs to the LpxH family.</text>
</comment>
<evidence type="ECO:0000256" key="1">
    <source>
        <dbReference type="ARBA" id="ARBA00022475"/>
    </source>
</evidence>
<evidence type="ECO:0000256" key="3">
    <source>
        <dbReference type="ARBA" id="ARBA00022519"/>
    </source>
</evidence>
<sequence length="250" mass="28950">MNNPVRFFIADIHLADNQPAVDHFDITAGFLSFLKQLPNQCELYILGDLFDYWVGDDVQSILHNQIADALKELSSRHIKKFFVHGNRDFLIGKHYAKRCEMTLLGDINCLLNQNKNIVFLHGDLLCIDDPQYQKFRKIMHKKWLQKLFLLLPLKIRLKIATKLRKESSQHNQIKSETIMDVNPKAVIDMMIANNASIMVHGHTHKPATHHLYINGEPATRIVLGAWHDGISYIKQEKNSTTLELYNHSFK</sequence>
<feature type="binding site" evidence="10">
    <location>
        <position position="11"/>
    </location>
    <ligand>
        <name>Mn(2+)</name>
        <dbReference type="ChEBI" id="CHEBI:29035"/>
        <label>1</label>
    </ligand>
</feature>
<dbReference type="GO" id="GO:0005737">
    <property type="term" value="C:cytoplasm"/>
    <property type="evidence" value="ECO:0007669"/>
    <property type="project" value="InterPro"/>
</dbReference>
<comment type="catalytic activity">
    <reaction evidence="10">
        <text>UDP-2-N,3-O-bis[(3R)-3-hydroxytetradecanoyl]-alpha-D-glucosamine + H2O = 2-N,3-O-bis[(3R)-3-hydroxytetradecanoyl]-alpha-D-glucosaminyl 1-phosphate + UMP + 2 H(+)</text>
        <dbReference type="Rhea" id="RHEA:25213"/>
        <dbReference type="ChEBI" id="CHEBI:15377"/>
        <dbReference type="ChEBI" id="CHEBI:15378"/>
        <dbReference type="ChEBI" id="CHEBI:57865"/>
        <dbReference type="ChEBI" id="CHEBI:57957"/>
        <dbReference type="ChEBI" id="CHEBI:78847"/>
        <dbReference type="EC" id="3.6.1.54"/>
    </reaction>
</comment>
<evidence type="ECO:0000256" key="5">
    <source>
        <dbReference type="ARBA" id="ARBA00022723"/>
    </source>
</evidence>
<keyword evidence="8 10" id="KW-0472">Membrane</keyword>
<keyword evidence="9 10" id="KW-0464">Manganese</keyword>
<feature type="binding site" evidence="10">
    <location>
        <position position="129"/>
    </location>
    <ligand>
        <name>substrate</name>
    </ligand>
</feature>
<evidence type="ECO:0000256" key="6">
    <source>
        <dbReference type="ARBA" id="ARBA00022801"/>
    </source>
</evidence>
<dbReference type="OrthoDB" id="9783283at2"/>
<keyword evidence="1 10" id="KW-1003">Cell membrane</keyword>
<evidence type="ECO:0000256" key="7">
    <source>
        <dbReference type="ARBA" id="ARBA00023098"/>
    </source>
</evidence>
<dbReference type="PANTHER" id="PTHR34990">
    <property type="entry name" value="UDP-2,3-DIACYLGLUCOSAMINE HYDROLASE-RELATED"/>
    <property type="match status" value="1"/>
</dbReference>
<feature type="binding site" evidence="10">
    <location>
        <position position="202"/>
    </location>
    <ligand>
        <name>substrate</name>
    </ligand>
</feature>
<dbReference type="GO" id="GO:0009245">
    <property type="term" value="P:lipid A biosynthetic process"/>
    <property type="evidence" value="ECO:0007669"/>
    <property type="project" value="UniProtKB-UniRule"/>
</dbReference>
<feature type="binding site" evidence="10">
    <location>
        <position position="174"/>
    </location>
    <ligand>
        <name>substrate</name>
    </ligand>
</feature>
<dbReference type="InterPro" id="IPR004843">
    <property type="entry name" value="Calcineurin-like_PHP"/>
</dbReference>
<keyword evidence="2 10" id="KW-0444">Lipid biosynthesis</keyword>
<comment type="function">
    <text evidence="10">Hydrolyzes the pyrophosphate bond of UDP-2,3-diacylglucosamine to yield 2,3-diacylglucosamine 1-phosphate (lipid X) and UMP by catalyzing the attack of water at the alpha-P atom. Involved in the biosynthesis of lipid A, a phosphorylated glycolipid that anchors the lipopolysaccharide to the outer membrane of the cell.</text>
</comment>
<keyword evidence="3 10" id="KW-0997">Cell inner membrane</keyword>
<evidence type="ECO:0000256" key="4">
    <source>
        <dbReference type="ARBA" id="ARBA00022556"/>
    </source>
</evidence>
<feature type="domain" description="Calcineurin-like phosphoesterase" evidence="11">
    <location>
        <begin position="8"/>
        <end position="206"/>
    </location>
</feature>
<dbReference type="InterPro" id="IPR029052">
    <property type="entry name" value="Metallo-depent_PP-like"/>
</dbReference>
<feature type="binding site" evidence="10">
    <location>
        <position position="167"/>
    </location>
    <ligand>
        <name>substrate</name>
    </ligand>
</feature>
<feature type="binding site" evidence="10">
    <location>
        <position position="48"/>
    </location>
    <ligand>
        <name>Mn(2+)</name>
        <dbReference type="ChEBI" id="CHEBI:29035"/>
        <label>1</label>
    </ligand>
</feature>
<keyword evidence="5 10" id="KW-0479">Metal-binding</keyword>
<feature type="binding site" evidence="10">
    <location>
        <position position="86"/>
    </location>
    <ligand>
        <name>Mn(2+)</name>
        <dbReference type="ChEBI" id="CHEBI:29035"/>
        <label>2</label>
    </ligand>
</feature>
<comment type="cofactor">
    <cofactor evidence="10">
        <name>Mn(2+)</name>
        <dbReference type="ChEBI" id="CHEBI:29035"/>
    </cofactor>
    <text evidence="10">Binds 2 Mn(2+) ions per subunit in a binuclear metal center.</text>
</comment>
<keyword evidence="7 10" id="KW-0443">Lipid metabolism</keyword>
<dbReference type="GO" id="GO:0008758">
    <property type="term" value="F:UDP-2,3-diacylglucosamine hydrolase activity"/>
    <property type="evidence" value="ECO:0007669"/>
    <property type="project" value="UniProtKB-UniRule"/>
</dbReference>
<dbReference type="SUPFAM" id="SSF56300">
    <property type="entry name" value="Metallo-dependent phosphatases"/>
    <property type="match status" value="1"/>
</dbReference>
<dbReference type="NCBIfam" id="NF003743">
    <property type="entry name" value="PRK05340.1"/>
    <property type="match status" value="1"/>
</dbReference>
<dbReference type="NCBIfam" id="TIGR01854">
    <property type="entry name" value="lipid_A_lpxH"/>
    <property type="match status" value="1"/>
</dbReference>
<dbReference type="HAMAP" id="MF_00575">
    <property type="entry name" value="LpxH"/>
    <property type="match status" value="1"/>
</dbReference>
<evidence type="ECO:0000313" key="12">
    <source>
        <dbReference type="EMBL" id="OTQ50763.1"/>
    </source>
</evidence>
<dbReference type="GO" id="GO:0019897">
    <property type="term" value="C:extrinsic component of plasma membrane"/>
    <property type="evidence" value="ECO:0007669"/>
    <property type="project" value="UniProtKB-UniRule"/>
</dbReference>
<evidence type="ECO:0000259" key="11">
    <source>
        <dbReference type="Pfam" id="PF00149"/>
    </source>
</evidence>